<dbReference type="InterPro" id="IPR055170">
    <property type="entry name" value="GFO_IDH_MocA-like_dom"/>
</dbReference>
<keyword evidence="1" id="KW-0520">NAD</keyword>
<sequence length="336" mass="35178">MTAPPLRIGLVGAGGISASHLPHLLALGAEVYVHSEQGAAEAVARHGGGTVVDTLDELLELVDVVDVVTPTWTHAPIVRRALEAGKDVISEKPLARTDADADELVALAARLGRRLHPAHVVRFFPEYVRLKEAVDQGLLGDLAVLRFSRAGAYPTRTPWFADRELSGGIIMDQMIHDLDIARWVAGEVVRVSAVSTRAGDAEHPIEAAHVLLTHASGAISHVAGVWGPAHLRFTTEYTVTGTGGQLEHSSAVQRGYVADLAGGGTGGELVPDTDPAEDPYFVELREFTRAFTGGPEPRVSAADGAAAVRIATAALESLDTGQPVDLAPAPALGGEA</sequence>
<accession>A0A8I0SJF5</accession>
<dbReference type="GO" id="GO:0000166">
    <property type="term" value="F:nucleotide binding"/>
    <property type="evidence" value="ECO:0007669"/>
    <property type="project" value="InterPro"/>
</dbReference>
<comment type="caution">
    <text evidence="4">The sequence shown here is derived from an EMBL/GenBank/DDBJ whole genome shotgun (WGS) entry which is preliminary data.</text>
</comment>
<gene>
    <name evidence="4" type="ORF">ITJ42_10140</name>
</gene>
<dbReference type="Pfam" id="PF01408">
    <property type="entry name" value="GFO_IDH_MocA"/>
    <property type="match status" value="1"/>
</dbReference>
<evidence type="ECO:0000313" key="4">
    <source>
        <dbReference type="EMBL" id="MBF4631572.1"/>
    </source>
</evidence>
<dbReference type="InterPro" id="IPR036291">
    <property type="entry name" value="NAD(P)-bd_dom_sf"/>
</dbReference>
<feature type="domain" description="Gfo/Idh/MocA-like oxidoreductase N-terminal" evidence="2">
    <location>
        <begin position="6"/>
        <end position="119"/>
    </location>
</feature>
<dbReference type="Pfam" id="PF22725">
    <property type="entry name" value="GFO_IDH_MocA_C3"/>
    <property type="match status" value="1"/>
</dbReference>
<dbReference type="SUPFAM" id="SSF55347">
    <property type="entry name" value="Glyceraldehyde-3-phosphate dehydrogenase-like, C-terminal domain"/>
    <property type="match status" value="1"/>
</dbReference>
<evidence type="ECO:0000256" key="1">
    <source>
        <dbReference type="ARBA" id="ARBA00023027"/>
    </source>
</evidence>
<dbReference type="PANTHER" id="PTHR43377:SF1">
    <property type="entry name" value="BILIVERDIN REDUCTASE A"/>
    <property type="match status" value="1"/>
</dbReference>
<keyword evidence="5" id="KW-1185">Reference proteome</keyword>
<dbReference type="Gene3D" id="3.30.360.10">
    <property type="entry name" value="Dihydrodipicolinate Reductase, domain 2"/>
    <property type="match status" value="1"/>
</dbReference>
<evidence type="ECO:0000259" key="3">
    <source>
        <dbReference type="Pfam" id="PF22725"/>
    </source>
</evidence>
<dbReference type="InterPro" id="IPR051450">
    <property type="entry name" value="Gfo/Idh/MocA_Oxidoreductases"/>
</dbReference>
<dbReference type="InterPro" id="IPR000683">
    <property type="entry name" value="Gfo/Idh/MocA-like_OxRdtase_N"/>
</dbReference>
<name>A0A8I0SJF5_9MICO</name>
<dbReference type="SUPFAM" id="SSF51735">
    <property type="entry name" value="NAD(P)-binding Rossmann-fold domains"/>
    <property type="match status" value="1"/>
</dbReference>
<dbReference type="Gene3D" id="3.40.50.720">
    <property type="entry name" value="NAD(P)-binding Rossmann-like Domain"/>
    <property type="match status" value="1"/>
</dbReference>
<dbReference type="AlphaFoldDB" id="A0A8I0SJF5"/>
<protein>
    <submittedName>
        <fullName evidence="4">Gfo/Idh/MocA family oxidoreductase</fullName>
    </submittedName>
</protein>
<organism evidence="4 5">
    <name type="scientific">Clavibacter phaseoli</name>
    <dbReference type="NCBI Taxonomy" id="1734031"/>
    <lineage>
        <taxon>Bacteria</taxon>
        <taxon>Bacillati</taxon>
        <taxon>Actinomycetota</taxon>
        <taxon>Actinomycetes</taxon>
        <taxon>Micrococcales</taxon>
        <taxon>Microbacteriaceae</taxon>
        <taxon>Clavibacter</taxon>
    </lineage>
</organism>
<reference evidence="4 5" key="1">
    <citation type="submission" date="2020-10" db="EMBL/GenBank/DDBJ databases">
        <title>Draft genome sequences of plant-associated actinobacteria.</title>
        <authorList>
            <person name="Tarlachkov S.V."/>
            <person name="Starodumova I.P."/>
            <person name="Dorofeeva L.V."/>
            <person name="Prisyazhnaya N.V."/>
            <person name="Roubtsova T.V."/>
            <person name="Chizhov V.N."/>
            <person name="Nadler S.A."/>
            <person name="Subbotin S.A."/>
            <person name="Evtushenko L.I."/>
        </authorList>
    </citation>
    <scope>NUCLEOTIDE SEQUENCE [LARGE SCALE GENOMIC DNA]</scope>
    <source>
        <strain evidence="4 5">VKM Ac-2886</strain>
    </source>
</reference>
<dbReference type="PANTHER" id="PTHR43377">
    <property type="entry name" value="BILIVERDIN REDUCTASE A"/>
    <property type="match status" value="1"/>
</dbReference>
<dbReference type="Proteomes" id="UP000634579">
    <property type="component" value="Unassembled WGS sequence"/>
</dbReference>
<feature type="domain" description="GFO/IDH/MocA-like oxidoreductase" evidence="3">
    <location>
        <begin position="127"/>
        <end position="247"/>
    </location>
</feature>
<proteinExistence type="predicted"/>
<evidence type="ECO:0000313" key="5">
    <source>
        <dbReference type="Proteomes" id="UP000634579"/>
    </source>
</evidence>
<evidence type="ECO:0000259" key="2">
    <source>
        <dbReference type="Pfam" id="PF01408"/>
    </source>
</evidence>
<dbReference type="RefSeq" id="WP_194675317.1">
    <property type="nucleotide sequence ID" value="NZ_JADKRP010000001.1"/>
</dbReference>
<dbReference type="EMBL" id="JADKRP010000001">
    <property type="protein sequence ID" value="MBF4631572.1"/>
    <property type="molecule type" value="Genomic_DNA"/>
</dbReference>